<feature type="chain" id="PRO_5045257328" evidence="1">
    <location>
        <begin position="29"/>
        <end position="254"/>
    </location>
</feature>
<dbReference type="Gene3D" id="1.10.4030.10">
    <property type="entry name" value="Porin chaperone SurA, peptide-binding domain"/>
    <property type="match status" value="1"/>
</dbReference>
<evidence type="ECO:0000313" key="2">
    <source>
        <dbReference type="EMBL" id="MEN1759591.1"/>
    </source>
</evidence>
<dbReference type="SUPFAM" id="SSF109998">
    <property type="entry name" value="Triger factor/SurA peptide-binding domain-like"/>
    <property type="match status" value="1"/>
</dbReference>
<proteinExistence type="predicted"/>
<dbReference type="PROSITE" id="PS51257">
    <property type="entry name" value="PROKAR_LIPOPROTEIN"/>
    <property type="match status" value="1"/>
</dbReference>
<dbReference type="PANTHER" id="PTHR47245:SF2">
    <property type="entry name" value="PEPTIDYL-PROLYL CIS-TRANS ISOMERASE HP_0175-RELATED"/>
    <property type="match status" value="1"/>
</dbReference>
<reference evidence="2 3" key="1">
    <citation type="submission" date="2024-04" db="EMBL/GenBank/DDBJ databases">
        <title>Genome sequencing and metabolic network reconstruction of aminoacids and betaine degradation by Anoxynatronum sibiricum.</title>
        <authorList>
            <person name="Detkova E.N."/>
            <person name="Boltjanskaja Y.V."/>
            <person name="Mardanov A.V."/>
            <person name="Kevbrin V."/>
        </authorList>
    </citation>
    <scope>NUCLEOTIDE SEQUENCE [LARGE SCALE GENOMIC DNA]</scope>
    <source>
        <strain evidence="2 3">Z-7981</strain>
    </source>
</reference>
<dbReference type="Proteomes" id="UP001407405">
    <property type="component" value="Unassembled WGS sequence"/>
</dbReference>
<dbReference type="RefSeq" id="WP_343184956.1">
    <property type="nucleotide sequence ID" value="NZ_JBCITM010000003.1"/>
</dbReference>
<keyword evidence="1" id="KW-0732">Signal</keyword>
<dbReference type="InterPro" id="IPR027304">
    <property type="entry name" value="Trigger_fact/SurA_dom_sf"/>
</dbReference>
<feature type="signal peptide" evidence="1">
    <location>
        <begin position="1"/>
        <end position="28"/>
    </location>
</feature>
<dbReference type="EMBL" id="JBCITM010000003">
    <property type="protein sequence ID" value="MEN1759591.1"/>
    <property type="molecule type" value="Genomic_DNA"/>
</dbReference>
<keyword evidence="3" id="KW-1185">Reference proteome</keyword>
<evidence type="ECO:0000313" key="3">
    <source>
        <dbReference type="Proteomes" id="UP001407405"/>
    </source>
</evidence>
<dbReference type="Pfam" id="PF13624">
    <property type="entry name" value="SurA_N_3"/>
    <property type="match status" value="1"/>
</dbReference>
<name>A0ABU9VR26_9CLOT</name>
<sequence length="254" mass="29266">MKSQKNKKTGISKVAGLLVLMLMIALLAACGGSEEPEAAEVELGEPVAMVNGNAIYQGSFDRTTERMIWSYEQQGMDFSGEEGDELRLQVEESVLEHLIQQAVMLQEAEKLSLEVNEEAVETEFENLKSQFETEEAFKDILERTMFTERELKETLKIEMTIEALLQHAVGDMEVEEAELQEMYSFYEMQYEMQMEAMEESGQELSPEELAMMELPPYDEMKEMLRNQLLQEKQQEAMMVYVDELMESSDIQKLM</sequence>
<accession>A0ABU9VR26</accession>
<protein>
    <submittedName>
        <fullName evidence="2">SurA N-terminal domain-containing protein</fullName>
    </submittedName>
</protein>
<dbReference type="PANTHER" id="PTHR47245">
    <property type="entry name" value="PEPTIDYLPROLYL ISOMERASE"/>
    <property type="match status" value="1"/>
</dbReference>
<gene>
    <name evidence="2" type="ORF">AAIG11_03810</name>
</gene>
<comment type="caution">
    <text evidence="2">The sequence shown here is derived from an EMBL/GenBank/DDBJ whole genome shotgun (WGS) entry which is preliminary data.</text>
</comment>
<dbReference type="InterPro" id="IPR050245">
    <property type="entry name" value="PrsA_foldase"/>
</dbReference>
<evidence type="ECO:0000256" key="1">
    <source>
        <dbReference type="SAM" id="SignalP"/>
    </source>
</evidence>
<organism evidence="2 3">
    <name type="scientific">Anoxynatronum sibiricum</name>
    <dbReference type="NCBI Taxonomy" id="210623"/>
    <lineage>
        <taxon>Bacteria</taxon>
        <taxon>Bacillati</taxon>
        <taxon>Bacillota</taxon>
        <taxon>Clostridia</taxon>
        <taxon>Eubacteriales</taxon>
        <taxon>Clostridiaceae</taxon>
        <taxon>Anoxynatronum</taxon>
    </lineage>
</organism>